<comment type="caution">
    <text evidence="2">The sequence shown here is derived from an EMBL/GenBank/DDBJ whole genome shotgun (WGS) entry which is preliminary data.</text>
</comment>
<feature type="region of interest" description="Disordered" evidence="1">
    <location>
        <begin position="1"/>
        <end position="47"/>
    </location>
</feature>
<evidence type="ECO:0000313" key="2">
    <source>
        <dbReference type="EMBL" id="KAK8114182.1"/>
    </source>
</evidence>
<dbReference type="Pfam" id="PF09495">
    <property type="entry name" value="DUF2462"/>
    <property type="match status" value="1"/>
</dbReference>
<sequence>MAQGTIKKTAAAPSFKATKSDAGKIRKGARMHTKKKATNADRVQKKLSSGLVARTEKLLGERAGHLEMIGKGRDKTGKKKKEDAAKKTGGSRKFG</sequence>
<accession>A0AAW0QR00</accession>
<feature type="compositionally biased region" description="Basic and acidic residues" evidence="1">
    <location>
        <begin position="63"/>
        <end position="86"/>
    </location>
</feature>
<proteinExistence type="predicted"/>
<dbReference type="InterPro" id="IPR019034">
    <property type="entry name" value="UPF0390"/>
</dbReference>
<name>A0AAW0QR00_9PEZI</name>
<organism evidence="2 3">
    <name type="scientific">Apiospora kogelbergensis</name>
    <dbReference type="NCBI Taxonomy" id="1337665"/>
    <lineage>
        <taxon>Eukaryota</taxon>
        <taxon>Fungi</taxon>
        <taxon>Dikarya</taxon>
        <taxon>Ascomycota</taxon>
        <taxon>Pezizomycotina</taxon>
        <taxon>Sordariomycetes</taxon>
        <taxon>Xylariomycetidae</taxon>
        <taxon>Amphisphaeriales</taxon>
        <taxon>Apiosporaceae</taxon>
        <taxon>Apiospora</taxon>
    </lineage>
</organism>
<protein>
    <recommendedName>
        <fullName evidence="4">CsbD-like</fullName>
    </recommendedName>
</protein>
<feature type="compositionally biased region" description="Basic residues" evidence="1">
    <location>
        <begin position="25"/>
        <end position="37"/>
    </location>
</feature>
<evidence type="ECO:0000256" key="1">
    <source>
        <dbReference type="SAM" id="MobiDB-lite"/>
    </source>
</evidence>
<keyword evidence="3" id="KW-1185">Reference proteome</keyword>
<dbReference type="EMBL" id="JAQQWP010000006">
    <property type="protein sequence ID" value="KAK8114182.1"/>
    <property type="molecule type" value="Genomic_DNA"/>
</dbReference>
<dbReference type="AlphaFoldDB" id="A0AAW0QR00"/>
<dbReference type="Proteomes" id="UP001392437">
    <property type="component" value="Unassembled WGS sequence"/>
</dbReference>
<evidence type="ECO:0008006" key="4">
    <source>
        <dbReference type="Google" id="ProtNLM"/>
    </source>
</evidence>
<gene>
    <name evidence="2" type="ORF">PG999_006251</name>
</gene>
<reference evidence="2 3" key="1">
    <citation type="submission" date="2023-01" db="EMBL/GenBank/DDBJ databases">
        <title>Analysis of 21 Apiospora genomes using comparative genomics revels a genus with tremendous synthesis potential of carbohydrate active enzymes and secondary metabolites.</title>
        <authorList>
            <person name="Sorensen T."/>
        </authorList>
    </citation>
    <scope>NUCLEOTIDE SEQUENCE [LARGE SCALE GENOMIC DNA]</scope>
    <source>
        <strain evidence="2 3">CBS 117206</strain>
    </source>
</reference>
<evidence type="ECO:0000313" key="3">
    <source>
        <dbReference type="Proteomes" id="UP001392437"/>
    </source>
</evidence>
<feature type="region of interest" description="Disordered" evidence="1">
    <location>
        <begin position="63"/>
        <end position="95"/>
    </location>
</feature>